<keyword evidence="9" id="KW-0418">Kinase</keyword>
<dbReference type="InterPro" id="IPR000719">
    <property type="entry name" value="Prot_kinase_dom"/>
</dbReference>
<keyword evidence="5" id="KW-0808">Transferase</keyword>
<evidence type="ECO:0000313" key="19">
    <source>
        <dbReference type="Proteomes" id="UP000233556"/>
    </source>
</evidence>
<evidence type="ECO:0000259" key="17">
    <source>
        <dbReference type="PROSITE" id="PS51256"/>
    </source>
</evidence>
<keyword evidence="14" id="KW-0464">Manganese</keyword>
<reference evidence="19" key="2">
    <citation type="submission" date="2017-12" db="EMBL/GenBank/DDBJ databases">
        <title>Genome sequence of the Bar-tailed Godwit (Limosa lapponica baueri).</title>
        <authorList>
            <person name="Lima N.C.B."/>
            <person name="Parody-Merino A.M."/>
            <person name="Battley P.F."/>
            <person name="Fidler A.E."/>
            <person name="Prosdocimi F."/>
        </authorList>
    </citation>
    <scope>NUCLEOTIDE SEQUENCE [LARGE SCALE GENOMIC DNA]</scope>
</reference>
<evidence type="ECO:0000256" key="3">
    <source>
        <dbReference type="ARBA" id="ARBA00012401"/>
    </source>
</evidence>
<dbReference type="PANTHER" id="PTHR23255">
    <property type="entry name" value="TRANSFORMING GROWTH FACTOR-BETA RECEPTOR TYPE I AND II"/>
    <property type="match status" value="1"/>
</dbReference>
<evidence type="ECO:0000256" key="11">
    <source>
        <dbReference type="ARBA" id="ARBA00022989"/>
    </source>
</evidence>
<dbReference type="InterPro" id="IPR001245">
    <property type="entry name" value="Ser-Thr/Tyr_kinase_cat_dom"/>
</dbReference>
<dbReference type="PROSITE" id="PS50011">
    <property type="entry name" value="PROTEIN_KINASE_DOM"/>
    <property type="match status" value="1"/>
</dbReference>
<evidence type="ECO:0000256" key="13">
    <source>
        <dbReference type="ARBA" id="ARBA00023170"/>
    </source>
</evidence>
<dbReference type="Gene3D" id="3.30.200.20">
    <property type="entry name" value="Phosphorylase Kinase, domain 1"/>
    <property type="match status" value="1"/>
</dbReference>
<dbReference type="GO" id="GO:0005524">
    <property type="term" value="F:ATP binding"/>
    <property type="evidence" value="ECO:0007669"/>
    <property type="project" value="UniProtKB-UniRule"/>
</dbReference>
<evidence type="ECO:0000256" key="6">
    <source>
        <dbReference type="ARBA" id="ARBA00022692"/>
    </source>
</evidence>
<dbReference type="InterPro" id="IPR011009">
    <property type="entry name" value="Kinase-like_dom_sf"/>
</dbReference>
<evidence type="ECO:0000256" key="14">
    <source>
        <dbReference type="ARBA" id="ARBA00023211"/>
    </source>
</evidence>
<protein>
    <recommendedName>
        <fullName evidence="3">receptor protein serine/threonine kinase</fullName>
        <ecNumber evidence="3">2.7.11.30</ecNumber>
    </recommendedName>
</protein>
<evidence type="ECO:0000256" key="9">
    <source>
        <dbReference type="ARBA" id="ARBA00022777"/>
    </source>
</evidence>
<dbReference type="Pfam" id="PF07714">
    <property type="entry name" value="PK_Tyr_Ser-Thr"/>
    <property type="match status" value="1"/>
</dbReference>
<reference evidence="19" key="1">
    <citation type="submission" date="2017-11" db="EMBL/GenBank/DDBJ databases">
        <authorList>
            <person name="Lima N.C."/>
            <person name="Parody-Merino A.M."/>
            <person name="Battley P.F."/>
            <person name="Fidler A.E."/>
            <person name="Prosdocimi F."/>
        </authorList>
    </citation>
    <scope>NUCLEOTIDE SEQUENCE [LARGE SCALE GENOMIC DNA]</scope>
</reference>
<dbReference type="Pfam" id="PF08515">
    <property type="entry name" value="TGF_beta_GS"/>
    <property type="match status" value="1"/>
</dbReference>
<dbReference type="GO" id="GO:0043235">
    <property type="term" value="C:receptor complex"/>
    <property type="evidence" value="ECO:0007669"/>
    <property type="project" value="TreeGrafter"/>
</dbReference>
<proteinExistence type="inferred from homology"/>
<gene>
    <name evidence="18" type="ORF">llap_22694</name>
</gene>
<feature type="domain" description="Protein kinase" evidence="16">
    <location>
        <begin position="26"/>
        <end position="92"/>
    </location>
</feature>
<keyword evidence="6" id="KW-0812">Transmembrane</keyword>
<evidence type="ECO:0000313" key="18">
    <source>
        <dbReference type="EMBL" id="PKU27002.1"/>
    </source>
</evidence>
<evidence type="ECO:0000256" key="4">
    <source>
        <dbReference type="ARBA" id="ARBA00022527"/>
    </source>
</evidence>
<keyword evidence="4" id="KW-0723">Serine/threonine-protein kinase</keyword>
<feature type="binding site" evidence="15">
    <location>
        <position position="53"/>
    </location>
    <ligand>
        <name>ATP</name>
        <dbReference type="ChEBI" id="CHEBI:30616"/>
    </ligand>
</feature>
<keyword evidence="19" id="KW-1185">Reference proteome</keyword>
<dbReference type="OrthoDB" id="69842at2759"/>
<evidence type="ECO:0000256" key="12">
    <source>
        <dbReference type="ARBA" id="ARBA00023136"/>
    </source>
</evidence>
<name>A0A2I0SZQ4_LIMLA</name>
<dbReference type="InterPro" id="IPR003605">
    <property type="entry name" value="GS_dom"/>
</dbReference>
<dbReference type="PROSITE" id="PS51256">
    <property type="entry name" value="GS"/>
    <property type="match status" value="1"/>
</dbReference>
<dbReference type="AlphaFoldDB" id="A0A2I0SZQ4"/>
<dbReference type="GO" id="GO:0004675">
    <property type="term" value="F:transmembrane receptor protein serine/threonine kinase activity"/>
    <property type="evidence" value="ECO:0007669"/>
    <property type="project" value="UniProtKB-EC"/>
</dbReference>
<comment type="similarity">
    <text evidence="2">Belongs to the protein kinase superfamily. TKL Ser/Thr protein kinase family. TGFB receptor subfamily.</text>
</comment>
<evidence type="ECO:0000256" key="5">
    <source>
        <dbReference type="ARBA" id="ARBA00022679"/>
    </source>
</evidence>
<keyword evidence="7" id="KW-0732">Signal</keyword>
<evidence type="ECO:0000256" key="8">
    <source>
        <dbReference type="ARBA" id="ARBA00022741"/>
    </source>
</evidence>
<keyword evidence="12" id="KW-0472">Membrane</keyword>
<dbReference type="InterPro" id="IPR017441">
    <property type="entry name" value="Protein_kinase_ATP_BS"/>
</dbReference>
<dbReference type="GO" id="GO:0071363">
    <property type="term" value="P:cellular response to growth factor stimulus"/>
    <property type="evidence" value="ECO:0007669"/>
    <property type="project" value="TreeGrafter"/>
</dbReference>
<evidence type="ECO:0000256" key="15">
    <source>
        <dbReference type="PROSITE-ProRule" id="PRU10141"/>
    </source>
</evidence>
<dbReference type="InterPro" id="IPR000333">
    <property type="entry name" value="TGFB_receptor"/>
</dbReference>
<keyword evidence="8 15" id="KW-0547">Nucleotide-binding</keyword>
<dbReference type="PROSITE" id="PS00107">
    <property type="entry name" value="PROTEIN_KINASE_ATP"/>
    <property type="match status" value="1"/>
</dbReference>
<dbReference type="PANTHER" id="PTHR23255:SF58">
    <property type="entry name" value="ACTIVIN RECEPTOR TYPE-1C"/>
    <property type="match status" value="1"/>
</dbReference>
<evidence type="ECO:0000256" key="10">
    <source>
        <dbReference type="ARBA" id="ARBA00022840"/>
    </source>
</evidence>
<dbReference type="EC" id="2.7.11.30" evidence="3"/>
<keyword evidence="11" id="KW-1133">Transmembrane helix</keyword>
<dbReference type="EMBL" id="KZ533171">
    <property type="protein sequence ID" value="PKU27002.1"/>
    <property type="molecule type" value="Genomic_DNA"/>
</dbReference>
<keyword evidence="13" id="KW-0675">Receptor</keyword>
<evidence type="ECO:0000256" key="7">
    <source>
        <dbReference type="ARBA" id="ARBA00022729"/>
    </source>
</evidence>
<evidence type="ECO:0000256" key="2">
    <source>
        <dbReference type="ARBA" id="ARBA00009605"/>
    </source>
</evidence>
<evidence type="ECO:0000259" key="16">
    <source>
        <dbReference type="PROSITE" id="PS50011"/>
    </source>
</evidence>
<keyword evidence="10 15" id="KW-0067">ATP-binding</keyword>
<dbReference type="GO" id="GO:0005886">
    <property type="term" value="C:plasma membrane"/>
    <property type="evidence" value="ECO:0007669"/>
    <property type="project" value="TreeGrafter"/>
</dbReference>
<feature type="domain" description="GS" evidence="17">
    <location>
        <begin position="13"/>
        <end position="25"/>
    </location>
</feature>
<organism evidence="18 19">
    <name type="scientific">Limosa lapponica baueri</name>
    <dbReference type="NCBI Taxonomy" id="1758121"/>
    <lineage>
        <taxon>Eukaryota</taxon>
        <taxon>Metazoa</taxon>
        <taxon>Chordata</taxon>
        <taxon>Craniata</taxon>
        <taxon>Vertebrata</taxon>
        <taxon>Euteleostomi</taxon>
        <taxon>Archelosauria</taxon>
        <taxon>Archosauria</taxon>
        <taxon>Dinosauria</taxon>
        <taxon>Saurischia</taxon>
        <taxon>Theropoda</taxon>
        <taxon>Coelurosauria</taxon>
        <taxon>Aves</taxon>
        <taxon>Neognathae</taxon>
        <taxon>Neoaves</taxon>
        <taxon>Charadriiformes</taxon>
        <taxon>Scolopacidae</taxon>
        <taxon>Limosa</taxon>
    </lineage>
</organism>
<dbReference type="SUPFAM" id="SSF56112">
    <property type="entry name" value="Protein kinase-like (PK-like)"/>
    <property type="match status" value="1"/>
</dbReference>
<evidence type="ECO:0000256" key="1">
    <source>
        <dbReference type="ARBA" id="ARBA00004479"/>
    </source>
</evidence>
<sequence length="92" mass="10538">MRSVGELLWCEGGLPLLVQRTIARTIVLQEIVGKGRFGEVWRGKWCGEDVAVKIFSSRDERSWFREAEIYQTVMLRHENILGFIAADNKGTL</sequence>
<accession>A0A2I0SZQ4</accession>
<dbReference type="Proteomes" id="UP000233556">
    <property type="component" value="Unassembled WGS sequence"/>
</dbReference>
<comment type="subcellular location">
    <subcellularLocation>
        <location evidence="1">Membrane</location>
        <topology evidence="1">Single-pass type I membrane protein</topology>
    </subcellularLocation>
</comment>